<comment type="caution">
    <text evidence="6">The sequence shown here is derived from an EMBL/GenBank/DDBJ whole genome shotgun (WGS) entry which is preliminary data.</text>
</comment>
<name>A0A8J6TC83_9BACT</name>
<keyword evidence="4" id="KW-1133">Transmembrane helix</keyword>
<dbReference type="InterPro" id="IPR005467">
    <property type="entry name" value="His_kinase_dom"/>
</dbReference>
<dbReference type="SUPFAM" id="SSF47384">
    <property type="entry name" value="Homodimeric domain of signal transducing histidine kinase"/>
    <property type="match status" value="1"/>
</dbReference>
<comment type="catalytic activity">
    <reaction evidence="1">
        <text>ATP + protein L-histidine = ADP + protein N-phospho-L-histidine.</text>
        <dbReference type="EC" id="2.7.13.3"/>
    </reaction>
</comment>
<evidence type="ECO:0000256" key="4">
    <source>
        <dbReference type="SAM" id="Phobius"/>
    </source>
</evidence>
<dbReference type="InterPro" id="IPR036890">
    <property type="entry name" value="HATPase_C_sf"/>
</dbReference>
<dbReference type="PROSITE" id="PS50109">
    <property type="entry name" value="HIS_KIN"/>
    <property type="match status" value="1"/>
</dbReference>
<keyword evidence="4" id="KW-0472">Membrane</keyword>
<dbReference type="PRINTS" id="PR00344">
    <property type="entry name" value="BCTRLSENSOR"/>
</dbReference>
<dbReference type="Proteomes" id="UP000614424">
    <property type="component" value="Unassembled WGS sequence"/>
</dbReference>
<dbReference type="InterPro" id="IPR036097">
    <property type="entry name" value="HisK_dim/P_sf"/>
</dbReference>
<feature type="transmembrane region" description="Helical" evidence="4">
    <location>
        <begin position="14"/>
        <end position="37"/>
    </location>
</feature>
<dbReference type="Gene3D" id="1.10.287.130">
    <property type="match status" value="1"/>
</dbReference>
<dbReference type="Pfam" id="PF02518">
    <property type="entry name" value="HATPase_c"/>
    <property type="match status" value="1"/>
</dbReference>
<dbReference type="InterPro" id="IPR029016">
    <property type="entry name" value="GAF-like_dom_sf"/>
</dbReference>
<evidence type="ECO:0000256" key="3">
    <source>
        <dbReference type="ARBA" id="ARBA00022553"/>
    </source>
</evidence>
<dbReference type="Pfam" id="PF00512">
    <property type="entry name" value="HisKA"/>
    <property type="match status" value="1"/>
</dbReference>
<feature type="transmembrane region" description="Helical" evidence="4">
    <location>
        <begin position="190"/>
        <end position="213"/>
    </location>
</feature>
<sequence>MVSVSLPKQIRGSFGAKLLSVMIFLIAALTMLFHLFLAQLQRSSHNQYITNTGIAMARVLAESITLDVFAENLHGMKAPVLAIFNQDDVLGVAVFNTNKELLYSRQKEENGKESHSWQQMIQSIGPAHPPQLTETEEAFVFRHPVFYSVSAEREEDLYFSNPEQMLDAENIGYVVLALSVKGKQGHMQEALSHTVFSTIVFLLLGVLLISLVVRRITSPLSSLLRKVRASAGIQDHEDDFDLLSKTFDSQFNELRETFTVINVLKEKLEKTNRDLAADIAMRQQVEAALRKRDHILAAVNHATAKLLESNEWIPFIKEMVDELGHQWQVGAIRVMKHHVDADGDVIADLQHEWISEEVRASIDNLKRRNLSYSKLGFESWLECFQKGEMVSGNSDDMSPAVRSWLDDRGVKSIALAPIMVEKKCWGFMSSATFDRRVDWPEPELDALQAAARIIGAAVHREDMTRELEGKRAQLAHAGRLTAMGEMASGMAHEINQPLTVINLSADACASYFKKNEPESPEAEASEDIRLQVKKIARIIDNMRVFSGRASGGMKFLNPAYPVQDALAFFRVQFRAHKIDLQEDISEDLPEVKTEAQKFEQIVVNFLSNARYAVDKRAETEDGLVRKVVVRLFHRTLSREQITSFGGDPEFFYSGQAIVLEVQDNGTGMDDTVKSRCLEPFFTTKDVGEGTGLGLSVTHGLVRELGFYLAMESRPDEGSIFRVFIPVKQGEHHV</sequence>
<evidence type="ECO:0000313" key="6">
    <source>
        <dbReference type="EMBL" id="MBC8317421.1"/>
    </source>
</evidence>
<evidence type="ECO:0000256" key="1">
    <source>
        <dbReference type="ARBA" id="ARBA00000085"/>
    </source>
</evidence>
<dbReference type="InterPro" id="IPR003594">
    <property type="entry name" value="HATPase_dom"/>
</dbReference>
<dbReference type="Gene3D" id="3.30.450.40">
    <property type="match status" value="1"/>
</dbReference>
<protein>
    <recommendedName>
        <fullName evidence="2">histidine kinase</fullName>
        <ecNumber evidence="2">2.7.13.3</ecNumber>
    </recommendedName>
</protein>
<dbReference type="SMART" id="SM00388">
    <property type="entry name" value="HisKA"/>
    <property type="match status" value="1"/>
</dbReference>
<dbReference type="AlphaFoldDB" id="A0A8J6TC83"/>
<dbReference type="Gene3D" id="3.30.565.10">
    <property type="entry name" value="Histidine kinase-like ATPase, C-terminal domain"/>
    <property type="match status" value="1"/>
</dbReference>
<dbReference type="GO" id="GO:0000155">
    <property type="term" value="F:phosphorelay sensor kinase activity"/>
    <property type="evidence" value="ECO:0007669"/>
    <property type="project" value="InterPro"/>
</dbReference>
<dbReference type="InterPro" id="IPR004358">
    <property type="entry name" value="Sig_transdc_His_kin-like_C"/>
</dbReference>
<accession>A0A8J6TC83</accession>
<dbReference type="PANTHER" id="PTHR43065:SF42">
    <property type="entry name" value="TWO-COMPONENT SENSOR PPRA"/>
    <property type="match status" value="1"/>
</dbReference>
<evidence type="ECO:0000256" key="2">
    <source>
        <dbReference type="ARBA" id="ARBA00012438"/>
    </source>
</evidence>
<reference evidence="6 7" key="1">
    <citation type="submission" date="2020-08" db="EMBL/GenBank/DDBJ databases">
        <title>Bridging the membrane lipid divide: bacteria of the FCB group superphylum have the potential to synthesize archaeal ether lipids.</title>
        <authorList>
            <person name="Villanueva L."/>
            <person name="Von Meijenfeldt F.A.B."/>
            <person name="Westbye A.B."/>
            <person name="Yadav S."/>
            <person name="Hopmans E.C."/>
            <person name="Dutilh B.E."/>
            <person name="Sinninghe Damste J.S."/>
        </authorList>
    </citation>
    <scope>NUCLEOTIDE SEQUENCE [LARGE SCALE GENOMIC DNA]</scope>
    <source>
        <strain evidence="6">NIOZ-UU47</strain>
    </source>
</reference>
<dbReference type="Pfam" id="PF01590">
    <property type="entry name" value="GAF"/>
    <property type="match status" value="1"/>
</dbReference>
<dbReference type="SMART" id="SM00387">
    <property type="entry name" value="HATPase_c"/>
    <property type="match status" value="1"/>
</dbReference>
<evidence type="ECO:0000259" key="5">
    <source>
        <dbReference type="PROSITE" id="PS50109"/>
    </source>
</evidence>
<feature type="domain" description="Histidine kinase" evidence="5">
    <location>
        <begin position="489"/>
        <end position="728"/>
    </location>
</feature>
<dbReference type="PANTHER" id="PTHR43065">
    <property type="entry name" value="SENSOR HISTIDINE KINASE"/>
    <property type="match status" value="1"/>
</dbReference>
<proteinExistence type="predicted"/>
<dbReference type="SUPFAM" id="SSF55874">
    <property type="entry name" value="ATPase domain of HSP90 chaperone/DNA topoisomerase II/histidine kinase"/>
    <property type="match status" value="1"/>
</dbReference>
<keyword evidence="4" id="KW-0812">Transmembrane</keyword>
<evidence type="ECO:0000313" key="7">
    <source>
        <dbReference type="Proteomes" id="UP000614424"/>
    </source>
</evidence>
<dbReference type="CDD" id="cd00082">
    <property type="entry name" value="HisKA"/>
    <property type="match status" value="1"/>
</dbReference>
<gene>
    <name evidence="6" type="ORF">H8E41_05910</name>
</gene>
<keyword evidence="3" id="KW-0597">Phosphoprotein</keyword>
<dbReference type="InterPro" id="IPR003661">
    <property type="entry name" value="HisK_dim/P_dom"/>
</dbReference>
<dbReference type="EC" id="2.7.13.3" evidence="2"/>
<dbReference type="EMBL" id="JACNJZ010000088">
    <property type="protein sequence ID" value="MBC8317421.1"/>
    <property type="molecule type" value="Genomic_DNA"/>
</dbReference>
<dbReference type="InterPro" id="IPR003018">
    <property type="entry name" value="GAF"/>
</dbReference>
<dbReference type="SUPFAM" id="SSF55781">
    <property type="entry name" value="GAF domain-like"/>
    <property type="match status" value="1"/>
</dbReference>
<organism evidence="6 7">
    <name type="scientific">Candidatus Desulfobia pelagia</name>
    <dbReference type="NCBI Taxonomy" id="2841692"/>
    <lineage>
        <taxon>Bacteria</taxon>
        <taxon>Pseudomonadati</taxon>
        <taxon>Thermodesulfobacteriota</taxon>
        <taxon>Desulfobulbia</taxon>
        <taxon>Desulfobulbales</taxon>
        <taxon>Desulfobulbaceae</taxon>
        <taxon>Candidatus Desulfobia</taxon>
    </lineage>
</organism>